<name>A0A8X7B8W2_TRICX</name>
<dbReference type="AlphaFoldDB" id="A0A8X7B8W2"/>
<gene>
    <name evidence="1" type="ORF">TNCV_2178251</name>
</gene>
<evidence type="ECO:0000313" key="1">
    <source>
        <dbReference type="EMBL" id="GFY22564.1"/>
    </source>
</evidence>
<proteinExistence type="predicted"/>
<accession>A0A8X7B8W2</accession>
<comment type="caution">
    <text evidence="1">The sequence shown here is derived from an EMBL/GenBank/DDBJ whole genome shotgun (WGS) entry which is preliminary data.</text>
</comment>
<keyword evidence="2" id="KW-1185">Reference proteome</keyword>
<reference evidence="1" key="1">
    <citation type="submission" date="2020-08" db="EMBL/GenBank/DDBJ databases">
        <title>Multicomponent nature underlies the extraordinary mechanical properties of spider dragline silk.</title>
        <authorList>
            <person name="Kono N."/>
            <person name="Nakamura H."/>
            <person name="Mori M."/>
            <person name="Yoshida Y."/>
            <person name="Ohtoshi R."/>
            <person name="Malay A.D."/>
            <person name="Moran D.A.P."/>
            <person name="Tomita M."/>
            <person name="Numata K."/>
            <person name="Arakawa K."/>
        </authorList>
    </citation>
    <scope>NUCLEOTIDE SEQUENCE</scope>
</reference>
<sequence length="193" mass="22216">MRCKLVCVCKLEFNNRRAEGAEPLKAELIRFIVDSHSPFLPKASGEQDDEEVTPGGKETDFDQLKQALKESFPTVPNKAESEARFAVPYQARGQAPTDFAYELLKLQKTLQLDMTEQSLIQHIVNRLEPQVLDCVEKKNLKSYQRLYLGSPKSFKDWKMLIYVVKSSSKSFCKTWDRVIIGRDDSDRLVRNLK</sequence>
<protein>
    <submittedName>
        <fullName evidence="1">Uncharacterized protein</fullName>
    </submittedName>
</protein>
<organism evidence="1 2">
    <name type="scientific">Trichonephila clavipes</name>
    <name type="common">Golden silk orbweaver</name>
    <name type="synonym">Nephila clavipes</name>
    <dbReference type="NCBI Taxonomy" id="2585209"/>
    <lineage>
        <taxon>Eukaryota</taxon>
        <taxon>Metazoa</taxon>
        <taxon>Ecdysozoa</taxon>
        <taxon>Arthropoda</taxon>
        <taxon>Chelicerata</taxon>
        <taxon>Arachnida</taxon>
        <taxon>Araneae</taxon>
        <taxon>Araneomorphae</taxon>
        <taxon>Entelegynae</taxon>
        <taxon>Araneoidea</taxon>
        <taxon>Nephilidae</taxon>
        <taxon>Trichonephila</taxon>
    </lineage>
</organism>
<evidence type="ECO:0000313" key="2">
    <source>
        <dbReference type="Proteomes" id="UP000887159"/>
    </source>
</evidence>
<dbReference type="EMBL" id="BMAU01021361">
    <property type="protein sequence ID" value="GFY22564.1"/>
    <property type="molecule type" value="Genomic_DNA"/>
</dbReference>
<dbReference type="Proteomes" id="UP000887159">
    <property type="component" value="Unassembled WGS sequence"/>
</dbReference>